<dbReference type="AlphaFoldDB" id="A0A939IV64"/>
<evidence type="ECO:0000313" key="3">
    <source>
        <dbReference type="EMBL" id="MBN8206136.1"/>
    </source>
</evidence>
<accession>A0A939IV64</accession>
<feature type="transmembrane region" description="Helical" evidence="2">
    <location>
        <begin position="40"/>
        <end position="67"/>
    </location>
</feature>
<feature type="transmembrane region" description="Helical" evidence="2">
    <location>
        <begin position="133"/>
        <end position="153"/>
    </location>
</feature>
<evidence type="ECO:0000313" key="4">
    <source>
        <dbReference type="Proteomes" id="UP000664385"/>
    </source>
</evidence>
<dbReference type="Proteomes" id="UP000664385">
    <property type="component" value="Unassembled WGS sequence"/>
</dbReference>
<dbReference type="EMBL" id="JAEMWU010000001">
    <property type="protein sequence ID" value="MBN8206136.1"/>
    <property type="molecule type" value="Genomic_DNA"/>
</dbReference>
<keyword evidence="2" id="KW-0472">Membrane</keyword>
<keyword evidence="2" id="KW-0812">Transmembrane</keyword>
<dbReference type="InterPro" id="IPR019051">
    <property type="entry name" value="Trp_biosyn_TM_oprn/chp"/>
</dbReference>
<evidence type="ECO:0000256" key="1">
    <source>
        <dbReference type="SAM" id="MobiDB-lite"/>
    </source>
</evidence>
<gene>
    <name evidence="3" type="ORF">JF543_09200</name>
</gene>
<keyword evidence="2" id="KW-1133">Transmembrane helix</keyword>
<name>A0A939IV64_9MICO</name>
<feature type="region of interest" description="Disordered" evidence="1">
    <location>
        <begin position="172"/>
        <end position="197"/>
    </location>
</feature>
<comment type="caution">
    <text evidence="3">The sequence shown here is derived from an EMBL/GenBank/DDBJ whole genome shotgun (WGS) entry which is preliminary data.</text>
</comment>
<feature type="transmembrane region" description="Helical" evidence="2">
    <location>
        <begin position="74"/>
        <end position="96"/>
    </location>
</feature>
<sequence length="197" mass="20171">MKRRARMLSVLTILLAGAIGIVSSTQTWLVVERSDAVEPLLIAGADALTLLAPLSLAVLALGAVLAIAGPVLRYVLGVLTIAASGVLLAGTATLLVGPPLSVAADAVAEATGLSGDSALYTIVAKIEPTGWPAIALAAWVLLLLASVFVLFTARGWASGGRRYRAASEAKHHDDGPLDAIDSWDELSQGTDPTDAAR</sequence>
<dbReference type="Pfam" id="PF09534">
    <property type="entry name" value="Trp_oprn_chp"/>
    <property type="match status" value="1"/>
</dbReference>
<evidence type="ECO:0000256" key="2">
    <source>
        <dbReference type="SAM" id="Phobius"/>
    </source>
</evidence>
<dbReference type="RefSeq" id="WP_206820519.1">
    <property type="nucleotide sequence ID" value="NZ_CP118100.1"/>
</dbReference>
<protein>
    <submittedName>
        <fullName evidence="3">Trp biosynthesis-associated membrane protein</fullName>
    </submittedName>
</protein>
<reference evidence="3" key="1">
    <citation type="submission" date="2020-12" db="EMBL/GenBank/DDBJ databases">
        <title>PHA producing bacteria isolated from mangrove.</title>
        <authorList>
            <person name="Zheng W."/>
            <person name="Yu S."/>
            <person name="Huang Y."/>
        </authorList>
    </citation>
    <scope>NUCLEOTIDE SEQUENCE</scope>
    <source>
        <strain evidence="3">GN8-5</strain>
    </source>
</reference>
<proteinExistence type="predicted"/>
<organism evidence="3 4">
    <name type="scientific">Microbacterium esteraromaticum</name>
    <dbReference type="NCBI Taxonomy" id="57043"/>
    <lineage>
        <taxon>Bacteria</taxon>
        <taxon>Bacillati</taxon>
        <taxon>Actinomycetota</taxon>
        <taxon>Actinomycetes</taxon>
        <taxon>Micrococcales</taxon>
        <taxon>Microbacteriaceae</taxon>
        <taxon>Microbacterium</taxon>
    </lineage>
</organism>